<dbReference type="Gene3D" id="3.30.200.20">
    <property type="entry name" value="Phosphorylase Kinase, domain 1"/>
    <property type="match status" value="1"/>
</dbReference>
<evidence type="ECO:0000313" key="3">
    <source>
        <dbReference type="Proteomes" id="UP000215914"/>
    </source>
</evidence>
<protein>
    <submittedName>
        <fullName evidence="2">Putative serine/threonine-protein kinase Plk3</fullName>
    </submittedName>
</protein>
<dbReference type="InterPro" id="IPR011009">
    <property type="entry name" value="Kinase-like_dom_sf"/>
</dbReference>
<dbReference type="InterPro" id="IPR000719">
    <property type="entry name" value="Prot_kinase_dom"/>
</dbReference>
<dbReference type="Pfam" id="PF00069">
    <property type="entry name" value="Pkinase"/>
    <property type="match status" value="1"/>
</dbReference>
<dbReference type="Proteomes" id="UP000215914">
    <property type="component" value="Chromosome 11"/>
</dbReference>
<dbReference type="EMBL" id="CM007900">
    <property type="protein sequence ID" value="OTG06828.1"/>
    <property type="molecule type" value="Genomic_DNA"/>
</dbReference>
<organism evidence="2 3">
    <name type="scientific">Helianthus annuus</name>
    <name type="common">Common sunflower</name>
    <dbReference type="NCBI Taxonomy" id="4232"/>
    <lineage>
        <taxon>Eukaryota</taxon>
        <taxon>Viridiplantae</taxon>
        <taxon>Streptophyta</taxon>
        <taxon>Embryophyta</taxon>
        <taxon>Tracheophyta</taxon>
        <taxon>Spermatophyta</taxon>
        <taxon>Magnoliopsida</taxon>
        <taxon>eudicotyledons</taxon>
        <taxon>Gunneridae</taxon>
        <taxon>Pentapetalae</taxon>
        <taxon>asterids</taxon>
        <taxon>campanulids</taxon>
        <taxon>Asterales</taxon>
        <taxon>Asteraceae</taxon>
        <taxon>Asteroideae</taxon>
        <taxon>Heliantheae alliance</taxon>
        <taxon>Heliantheae</taxon>
        <taxon>Helianthus</taxon>
    </lineage>
</organism>
<gene>
    <name evidence="2" type="ORF">HannXRQ_Chr11g0323601</name>
</gene>
<dbReference type="PANTHER" id="PTHR27003">
    <property type="entry name" value="OS07G0166700 PROTEIN"/>
    <property type="match status" value="1"/>
</dbReference>
<dbReference type="GO" id="GO:0005886">
    <property type="term" value="C:plasma membrane"/>
    <property type="evidence" value="ECO:0000318"/>
    <property type="project" value="GO_Central"/>
</dbReference>
<accession>A0A251T6V8</accession>
<keyword evidence="2" id="KW-0418">Kinase</keyword>
<evidence type="ECO:0000313" key="2">
    <source>
        <dbReference type="EMBL" id="OTG06828.1"/>
    </source>
</evidence>
<dbReference type="AlphaFoldDB" id="A0A251T6V8"/>
<dbReference type="InParanoid" id="A0A251T6V8"/>
<dbReference type="GO" id="GO:0005524">
    <property type="term" value="F:ATP binding"/>
    <property type="evidence" value="ECO:0007669"/>
    <property type="project" value="InterPro"/>
</dbReference>
<proteinExistence type="predicted"/>
<feature type="domain" description="Protein kinase" evidence="1">
    <location>
        <begin position="43"/>
        <end position="318"/>
    </location>
</feature>
<dbReference type="Gene3D" id="1.10.510.10">
    <property type="entry name" value="Transferase(Phosphotransferase) domain 1"/>
    <property type="match status" value="1"/>
</dbReference>
<dbReference type="InterPro" id="IPR045272">
    <property type="entry name" value="ANXUR1/2-like"/>
</dbReference>
<reference evidence="3" key="1">
    <citation type="journal article" date="2017" name="Nature">
        <title>The sunflower genome provides insights into oil metabolism, flowering and Asterid evolution.</title>
        <authorList>
            <person name="Badouin H."/>
            <person name="Gouzy J."/>
            <person name="Grassa C.J."/>
            <person name="Murat F."/>
            <person name="Staton S.E."/>
            <person name="Cottret L."/>
            <person name="Lelandais-Briere C."/>
            <person name="Owens G.L."/>
            <person name="Carrere S."/>
            <person name="Mayjonade B."/>
            <person name="Legrand L."/>
            <person name="Gill N."/>
            <person name="Kane N.C."/>
            <person name="Bowers J.E."/>
            <person name="Hubner S."/>
            <person name="Bellec A."/>
            <person name="Berard A."/>
            <person name="Berges H."/>
            <person name="Blanchet N."/>
            <person name="Boniface M.C."/>
            <person name="Brunel D."/>
            <person name="Catrice O."/>
            <person name="Chaidir N."/>
            <person name="Claudel C."/>
            <person name="Donnadieu C."/>
            <person name="Faraut T."/>
            <person name="Fievet G."/>
            <person name="Helmstetter N."/>
            <person name="King M."/>
            <person name="Knapp S.J."/>
            <person name="Lai Z."/>
            <person name="Le Paslier M.C."/>
            <person name="Lippi Y."/>
            <person name="Lorenzon L."/>
            <person name="Mandel J.R."/>
            <person name="Marage G."/>
            <person name="Marchand G."/>
            <person name="Marquand E."/>
            <person name="Bret-Mestries E."/>
            <person name="Morien E."/>
            <person name="Nambeesan S."/>
            <person name="Nguyen T."/>
            <person name="Pegot-Espagnet P."/>
            <person name="Pouilly N."/>
            <person name="Raftis F."/>
            <person name="Sallet E."/>
            <person name="Schiex T."/>
            <person name="Thomas J."/>
            <person name="Vandecasteele C."/>
            <person name="Vares D."/>
            <person name="Vear F."/>
            <person name="Vautrin S."/>
            <person name="Crespi M."/>
            <person name="Mangin B."/>
            <person name="Burke J.M."/>
            <person name="Salse J."/>
            <person name="Munos S."/>
            <person name="Vincourt P."/>
            <person name="Rieseberg L.H."/>
            <person name="Langlade N.B."/>
        </authorList>
    </citation>
    <scope>NUCLEOTIDE SEQUENCE [LARGE SCALE GENOMIC DNA]</scope>
    <source>
        <strain evidence="3">cv. SF193</strain>
    </source>
</reference>
<dbReference type="PANTHER" id="PTHR27003:SF471">
    <property type="entry name" value="VASCULAR ENDOTHELIAL GROWTH FACTOR RECEPTOR 2 (VEGFR2)-RELATED"/>
    <property type="match status" value="1"/>
</dbReference>
<dbReference type="PROSITE" id="PS50011">
    <property type="entry name" value="PROTEIN_KINASE_DOM"/>
    <property type="match status" value="1"/>
</dbReference>
<dbReference type="PROSITE" id="PS00108">
    <property type="entry name" value="PROTEIN_KINASE_ST"/>
    <property type="match status" value="1"/>
</dbReference>
<dbReference type="GO" id="GO:0004714">
    <property type="term" value="F:transmembrane receptor protein tyrosine kinase activity"/>
    <property type="evidence" value="ECO:0007669"/>
    <property type="project" value="InterPro"/>
</dbReference>
<sequence>MDEVGLLLLITDFGLLSANFRKDKNNDKPKLSLEDIKLATQNFHDDNCIGAEGDGKLYKGNLQDGVNTIVAKRLDTSLGQGEKQFLSQLQILWEYKHENVIVLVGYCDEHDEKIIVYEHVSRRSLDKYLNDVFLTWEKRLNICIDVARALDFLHGGGLGKQAKVIHRDIKPTNILLNHDWKAKLADFGLSLLSPITQETDYVIDHVCGTPGYSDPLYKKSGFITAESDIYSFGVVMFEILCGRSTSAIHEDEGHHLPDFIKNKFEQGKQDELVFEQIMEQIMPKSLITFQEIAYKCLHHEREKRPTANEVLLQLNKALEFQVSKLS</sequence>
<keyword evidence="2" id="KW-0808">Transferase</keyword>
<dbReference type="SUPFAM" id="SSF56112">
    <property type="entry name" value="Protein kinase-like (PK-like)"/>
    <property type="match status" value="1"/>
</dbReference>
<dbReference type="SMART" id="SM00220">
    <property type="entry name" value="S_TKc"/>
    <property type="match status" value="1"/>
</dbReference>
<name>A0A251T6V8_HELAN</name>
<keyword evidence="3" id="KW-1185">Reference proteome</keyword>
<dbReference type="GO" id="GO:0004672">
    <property type="term" value="F:protein kinase activity"/>
    <property type="evidence" value="ECO:0000318"/>
    <property type="project" value="GO_Central"/>
</dbReference>
<dbReference type="InterPro" id="IPR008271">
    <property type="entry name" value="Ser/Thr_kinase_AS"/>
</dbReference>
<evidence type="ECO:0000259" key="1">
    <source>
        <dbReference type="PROSITE" id="PS50011"/>
    </source>
</evidence>